<evidence type="ECO:0000313" key="10">
    <source>
        <dbReference type="EMBL" id="AWB35671.1"/>
    </source>
</evidence>
<dbReference type="InterPro" id="IPR027478">
    <property type="entry name" value="LdcA_N"/>
</dbReference>
<dbReference type="EMBL" id="CP028901">
    <property type="protein sequence ID" value="AWB35671.1"/>
    <property type="molecule type" value="Genomic_DNA"/>
</dbReference>
<feature type="region of interest" description="Disordered" evidence="7">
    <location>
        <begin position="1"/>
        <end position="43"/>
    </location>
</feature>
<dbReference type="Gene3D" id="3.50.30.60">
    <property type="entry name" value="LD-carboxypeptidase A C-terminal domain-like"/>
    <property type="match status" value="1"/>
</dbReference>
<dbReference type="GO" id="GO:0006508">
    <property type="term" value="P:proteolysis"/>
    <property type="evidence" value="ECO:0007669"/>
    <property type="project" value="UniProtKB-KW"/>
</dbReference>
<dbReference type="Proteomes" id="UP000244571">
    <property type="component" value="Chromosome"/>
</dbReference>
<evidence type="ECO:0000259" key="8">
    <source>
        <dbReference type="Pfam" id="PF02016"/>
    </source>
</evidence>
<keyword evidence="11" id="KW-1185">Reference proteome</keyword>
<dbReference type="PANTHER" id="PTHR30237:SF2">
    <property type="entry name" value="MUREIN TETRAPEPTIDE CARBOXYPEPTIDASE"/>
    <property type="match status" value="1"/>
</dbReference>
<dbReference type="PANTHER" id="PTHR30237">
    <property type="entry name" value="MURAMOYLTETRAPEPTIDE CARBOXYPEPTIDASE"/>
    <property type="match status" value="1"/>
</dbReference>
<feature type="domain" description="LD-carboxypeptidase C-terminal" evidence="9">
    <location>
        <begin position="219"/>
        <end position="334"/>
    </location>
</feature>
<dbReference type="GO" id="GO:0004180">
    <property type="term" value="F:carboxypeptidase activity"/>
    <property type="evidence" value="ECO:0007669"/>
    <property type="project" value="UniProtKB-KW"/>
</dbReference>
<comment type="similarity">
    <text evidence="1">Belongs to the peptidase S66 family.</text>
</comment>
<dbReference type="OrthoDB" id="9807329at2"/>
<dbReference type="Pfam" id="PF17676">
    <property type="entry name" value="Peptidase_S66C"/>
    <property type="match status" value="1"/>
</dbReference>
<name>A0A2R4XPH3_9BURK</name>
<feature type="domain" description="LD-carboxypeptidase N-terminal" evidence="8">
    <location>
        <begin position="59"/>
        <end position="175"/>
    </location>
</feature>
<keyword evidence="3" id="KW-0645">Protease</keyword>
<sequence length="349" mass="38147">MANTRAQASPDVHRKSRGDTHDPGHDHKHEGDAGQRVEQAEQDEHICSPDCEHAMPEGIYVISGSSPVPSADRLKLGAKNLRKLGFKVKVDRSAALQTGRFAGTDAQRLQAIERSLEQPYPIVMASRGGYGMSRLLGQINWNAVADSGKRFVGHSDFTAFNLALLARTGAVSYTGPNVSTDFGEDSPNELTRDMFVEVMRNELEILSFESPDSDAFDGRGVLWGGNLAMLVSLLGTPFFPKIRGGILFVEDVNEHPYRVERMLLQLAHAGVLARQKALVLGHFTEYKQVAHDHGYGLPDVIAYIRKTVGIPVVTGLPYGHTPVKVTLPIGMRVGLATEDGMGYLVLQEH</sequence>
<dbReference type="SUPFAM" id="SSF52317">
    <property type="entry name" value="Class I glutamine amidotransferase-like"/>
    <property type="match status" value="1"/>
</dbReference>
<dbReference type="InterPro" id="IPR027461">
    <property type="entry name" value="Carboxypeptidase_A_C_sf"/>
</dbReference>
<dbReference type="Pfam" id="PF02016">
    <property type="entry name" value="Peptidase_S66"/>
    <property type="match status" value="1"/>
</dbReference>
<feature type="active site" description="Nucleophile" evidence="6">
    <location>
        <position position="155"/>
    </location>
</feature>
<feature type="active site" description="Charge relay system" evidence="6">
    <location>
        <position position="320"/>
    </location>
</feature>
<evidence type="ECO:0000256" key="4">
    <source>
        <dbReference type="ARBA" id="ARBA00022801"/>
    </source>
</evidence>
<protein>
    <submittedName>
        <fullName evidence="10">LD-carboxypeptidase</fullName>
    </submittedName>
</protein>
<dbReference type="InterPro" id="IPR040449">
    <property type="entry name" value="Peptidase_S66_N"/>
</dbReference>
<reference evidence="10 11" key="1">
    <citation type="submission" date="2018-04" db="EMBL/GenBank/DDBJ databases">
        <title>Bordetella sp. HZ20 isolated from seawater.</title>
        <authorList>
            <person name="Sun C."/>
        </authorList>
    </citation>
    <scope>NUCLEOTIDE SEQUENCE [LARGE SCALE GENOMIC DNA]</scope>
    <source>
        <strain evidence="10 11">HZ20</strain>
    </source>
</reference>
<dbReference type="InterPro" id="IPR003507">
    <property type="entry name" value="S66_fam"/>
</dbReference>
<dbReference type="KEGG" id="boz:DBV39_05825"/>
<dbReference type="CDD" id="cd07025">
    <property type="entry name" value="Peptidase_S66"/>
    <property type="match status" value="1"/>
</dbReference>
<feature type="active site" description="Charge relay system" evidence="6">
    <location>
        <position position="250"/>
    </location>
</feature>
<evidence type="ECO:0000256" key="5">
    <source>
        <dbReference type="ARBA" id="ARBA00022825"/>
    </source>
</evidence>
<evidence type="ECO:0000313" key="11">
    <source>
        <dbReference type="Proteomes" id="UP000244571"/>
    </source>
</evidence>
<evidence type="ECO:0000256" key="7">
    <source>
        <dbReference type="SAM" id="MobiDB-lite"/>
    </source>
</evidence>
<accession>A0A2R4XPH3</accession>
<dbReference type="Gene3D" id="3.40.50.10740">
    <property type="entry name" value="Class I glutamine amidotransferase-like"/>
    <property type="match status" value="1"/>
</dbReference>
<evidence type="ECO:0000256" key="2">
    <source>
        <dbReference type="ARBA" id="ARBA00022645"/>
    </source>
</evidence>
<evidence type="ECO:0000256" key="3">
    <source>
        <dbReference type="ARBA" id="ARBA00022670"/>
    </source>
</evidence>
<evidence type="ECO:0000259" key="9">
    <source>
        <dbReference type="Pfam" id="PF17676"/>
    </source>
</evidence>
<dbReference type="AlphaFoldDB" id="A0A2R4XPH3"/>
<keyword evidence="2 10" id="KW-0121">Carboxypeptidase</keyword>
<dbReference type="SUPFAM" id="SSF141986">
    <property type="entry name" value="LD-carboxypeptidase A C-terminal domain-like"/>
    <property type="match status" value="1"/>
</dbReference>
<gene>
    <name evidence="10" type="ORF">DBV39_05825</name>
</gene>
<dbReference type="PIRSF" id="PIRSF028757">
    <property type="entry name" value="LD-carboxypeptidase"/>
    <property type="match status" value="1"/>
</dbReference>
<keyword evidence="5" id="KW-0720">Serine protease</keyword>
<dbReference type="InterPro" id="IPR029062">
    <property type="entry name" value="Class_I_gatase-like"/>
</dbReference>
<dbReference type="InterPro" id="IPR040921">
    <property type="entry name" value="Peptidase_S66C"/>
</dbReference>
<keyword evidence="4" id="KW-0378">Hydrolase</keyword>
<evidence type="ECO:0000256" key="6">
    <source>
        <dbReference type="PIRSR" id="PIRSR028757-1"/>
    </source>
</evidence>
<feature type="compositionally biased region" description="Basic and acidic residues" evidence="7">
    <location>
        <begin position="11"/>
        <end position="43"/>
    </location>
</feature>
<proteinExistence type="inferred from homology"/>
<organism evidence="10 11">
    <name type="scientific">Orrella marina</name>
    <dbReference type="NCBI Taxonomy" id="2163011"/>
    <lineage>
        <taxon>Bacteria</taxon>
        <taxon>Pseudomonadati</taxon>
        <taxon>Pseudomonadota</taxon>
        <taxon>Betaproteobacteria</taxon>
        <taxon>Burkholderiales</taxon>
        <taxon>Alcaligenaceae</taxon>
        <taxon>Orrella</taxon>
    </lineage>
</organism>
<dbReference type="GO" id="GO:0008236">
    <property type="term" value="F:serine-type peptidase activity"/>
    <property type="evidence" value="ECO:0007669"/>
    <property type="project" value="UniProtKB-KW"/>
</dbReference>
<evidence type="ECO:0000256" key="1">
    <source>
        <dbReference type="ARBA" id="ARBA00010233"/>
    </source>
</evidence>